<dbReference type="InterPro" id="IPR000477">
    <property type="entry name" value="RT_dom"/>
</dbReference>
<dbReference type="EMBL" id="JYDI01000061">
    <property type="protein sequence ID" value="KRY55005.1"/>
    <property type="molecule type" value="Genomic_DNA"/>
</dbReference>
<dbReference type="InterPro" id="IPR041373">
    <property type="entry name" value="RT_RNaseH"/>
</dbReference>
<keyword evidence="2" id="KW-0548">Nucleotidyltransferase</keyword>
<dbReference type="InterPro" id="IPR043128">
    <property type="entry name" value="Rev_trsase/Diguanyl_cyclase"/>
</dbReference>
<dbReference type="PANTHER" id="PTHR24559">
    <property type="entry name" value="TRANSPOSON TY3-I GAG-POL POLYPROTEIN"/>
    <property type="match status" value="1"/>
</dbReference>
<evidence type="ECO:0000259" key="8">
    <source>
        <dbReference type="Pfam" id="PF00078"/>
    </source>
</evidence>
<evidence type="ECO:0000256" key="4">
    <source>
        <dbReference type="ARBA" id="ARBA00022759"/>
    </source>
</evidence>
<keyword evidence="11" id="KW-1185">Reference proteome</keyword>
<dbReference type="GO" id="GO:0016787">
    <property type="term" value="F:hydrolase activity"/>
    <property type="evidence" value="ECO:0007669"/>
    <property type="project" value="UniProtKB-KW"/>
</dbReference>
<dbReference type="GO" id="GO:0004519">
    <property type="term" value="F:endonuclease activity"/>
    <property type="evidence" value="ECO:0007669"/>
    <property type="project" value="UniProtKB-KW"/>
</dbReference>
<evidence type="ECO:0000256" key="7">
    <source>
        <dbReference type="SAM" id="MobiDB-lite"/>
    </source>
</evidence>
<gene>
    <name evidence="10" type="primary">pol</name>
    <name evidence="10" type="ORF">T03_5035</name>
</gene>
<dbReference type="PANTHER" id="PTHR24559:SF435">
    <property type="entry name" value="RIBONUCLEASE H"/>
    <property type="match status" value="1"/>
</dbReference>
<feature type="compositionally biased region" description="Basic and acidic residues" evidence="7">
    <location>
        <begin position="309"/>
        <end position="334"/>
    </location>
</feature>
<evidence type="ECO:0000313" key="11">
    <source>
        <dbReference type="Proteomes" id="UP000054653"/>
    </source>
</evidence>
<protein>
    <submittedName>
        <fullName evidence="10">Retrovirus-related Pol polyprotein from transposon 17.6</fullName>
    </submittedName>
</protein>
<dbReference type="Pfam" id="PF00078">
    <property type="entry name" value="RVT_1"/>
    <property type="match status" value="1"/>
</dbReference>
<keyword evidence="4" id="KW-0255">Endonuclease</keyword>
<dbReference type="Pfam" id="PF17917">
    <property type="entry name" value="RT_RNaseH"/>
    <property type="match status" value="1"/>
</dbReference>
<keyword evidence="5" id="KW-0378">Hydrolase</keyword>
<keyword evidence="1" id="KW-0808">Transferase</keyword>
<feature type="region of interest" description="Disordered" evidence="7">
    <location>
        <begin position="309"/>
        <end position="349"/>
    </location>
</feature>
<evidence type="ECO:0000256" key="1">
    <source>
        <dbReference type="ARBA" id="ARBA00022679"/>
    </source>
</evidence>
<feature type="region of interest" description="Disordered" evidence="7">
    <location>
        <begin position="116"/>
        <end position="168"/>
    </location>
</feature>
<sequence length="455" mass="50929">MDAPAGKLEKTGTRYSGEEPGCTGDLRYELLRSIRQGDRLARPGDDHDGHHRVRIVREPAQAAHPSIGCARIKPIPWEVPLKETGEEGHETDNGDMGAEADLGRTCLVQHLTEIEGAQPVKLRPPPQPPLCQEGSDGLTDPGDAQGGDNRTGCGSLELNGSTGPEEGLLPSVLRRLSQTKRRNARRKLTQTKRRNVTLDALAGARWFRTLNLASRYWQFRVMPFGLCNAPETFQRLMETALRGLTWKTCLVYLNDIIVFRMTEEEHLGRLERELSRLQSLGLKIKLENTDPEKMAAVQKWPMPRCLRESGKRGEAALGAERGERVRPPKARADQPPDPGPPRFRPSFPANASEDAIGAVLSQQEEQGQPVEIAFTSRSLSRAERVSVRQEVHGPHRPQLLKMTAEHSRTREAACPLVGTAGVVLFDVVHRPGREQQNVKWTRTRRYWNSAWARKR</sequence>
<reference evidence="10 11" key="1">
    <citation type="submission" date="2015-01" db="EMBL/GenBank/DDBJ databases">
        <title>Evolution of Trichinella species and genotypes.</title>
        <authorList>
            <person name="Korhonen P.K."/>
            <person name="Edoardo P."/>
            <person name="Giuseppe L.R."/>
            <person name="Gasser R.B."/>
        </authorList>
    </citation>
    <scope>NUCLEOTIDE SEQUENCE [LARGE SCALE GENOMIC DNA]</scope>
    <source>
        <strain evidence="10">ISS120</strain>
    </source>
</reference>
<organism evidence="10 11">
    <name type="scientific">Trichinella britovi</name>
    <name type="common">Parasitic roundworm</name>
    <dbReference type="NCBI Taxonomy" id="45882"/>
    <lineage>
        <taxon>Eukaryota</taxon>
        <taxon>Metazoa</taxon>
        <taxon>Ecdysozoa</taxon>
        <taxon>Nematoda</taxon>
        <taxon>Enoplea</taxon>
        <taxon>Dorylaimia</taxon>
        <taxon>Trichinellida</taxon>
        <taxon>Trichinellidae</taxon>
        <taxon>Trichinella</taxon>
    </lineage>
</organism>
<evidence type="ECO:0000256" key="6">
    <source>
        <dbReference type="ARBA" id="ARBA00022918"/>
    </source>
</evidence>
<keyword evidence="3" id="KW-0540">Nuclease</keyword>
<dbReference type="GO" id="GO:0003964">
    <property type="term" value="F:RNA-directed DNA polymerase activity"/>
    <property type="evidence" value="ECO:0007669"/>
    <property type="project" value="UniProtKB-KW"/>
</dbReference>
<accession>A0A0V1D0Q3</accession>
<dbReference type="AlphaFoldDB" id="A0A0V1D0Q3"/>
<dbReference type="STRING" id="45882.A0A0V1D0Q3"/>
<dbReference type="Gene3D" id="3.30.70.270">
    <property type="match status" value="1"/>
</dbReference>
<keyword evidence="6" id="KW-0695">RNA-directed DNA polymerase</keyword>
<comment type="caution">
    <text evidence="10">The sequence shown here is derived from an EMBL/GenBank/DDBJ whole genome shotgun (WGS) entry which is preliminary data.</text>
</comment>
<dbReference type="CDD" id="cd01647">
    <property type="entry name" value="RT_LTR"/>
    <property type="match status" value="1"/>
</dbReference>
<name>A0A0V1D0Q3_TRIBR</name>
<feature type="region of interest" description="Disordered" evidence="7">
    <location>
        <begin position="1"/>
        <end position="21"/>
    </location>
</feature>
<evidence type="ECO:0000256" key="3">
    <source>
        <dbReference type="ARBA" id="ARBA00022722"/>
    </source>
</evidence>
<dbReference type="Proteomes" id="UP000054653">
    <property type="component" value="Unassembled WGS sequence"/>
</dbReference>
<evidence type="ECO:0000313" key="10">
    <source>
        <dbReference type="EMBL" id="KRY55005.1"/>
    </source>
</evidence>
<feature type="domain" description="Reverse transcriptase RNase H-like" evidence="9">
    <location>
        <begin position="350"/>
        <end position="384"/>
    </location>
</feature>
<dbReference type="InterPro" id="IPR043502">
    <property type="entry name" value="DNA/RNA_pol_sf"/>
</dbReference>
<feature type="domain" description="Reverse transcriptase" evidence="8">
    <location>
        <begin position="212"/>
        <end position="287"/>
    </location>
</feature>
<evidence type="ECO:0000256" key="2">
    <source>
        <dbReference type="ARBA" id="ARBA00022695"/>
    </source>
</evidence>
<proteinExistence type="predicted"/>
<dbReference type="InterPro" id="IPR053134">
    <property type="entry name" value="RNA-dir_DNA_polymerase"/>
</dbReference>
<dbReference type="SUPFAM" id="SSF56672">
    <property type="entry name" value="DNA/RNA polymerases"/>
    <property type="match status" value="1"/>
</dbReference>
<evidence type="ECO:0000256" key="5">
    <source>
        <dbReference type="ARBA" id="ARBA00022801"/>
    </source>
</evidence>
<evidence type="ECO:0000259" key="9">
    <source>
        <dbReference type="Pfam" id="PF17917"/>
    </source>
</evidence>